<feature type="domain" description="MacB-like periplasmic core" evidence="7">
    <location>
        <begin position="20"/>
        <end position="238"/>
    </location>
</feature>
<evidence type="ECO:0000256" key="4">
    <source>
        <dbReference type="ARBA" id="ARBA00022989"/>
    </source>
</evidence>
<organism evidence="8 9">
    <name type="scientific">Chitinophaga solisilvae</name>
    <dbReference type="NCBI Taxonomy" id="1233460"/>
    <lineage>
        <taxon>Bacteria</taxon>
        <taxon>Pseudomonadati</taxon>
        <taxon>Bacteroidota</taxon>
        <taxon>Chitinophagia</taxon>
        <taxon>Chitinophagales</taxon>
        <taxon>Chitinophagaceae</taxon>
        <taxon>Chitinophaga</taxon>
    </lineage>
</organism>
<keyword evidence="4" id="KW-1133">Transmembrane helix</keyword>
<evidence type="ECO:0000259" key="7">
    <source>
        <dbReference type="Pfam" id="PF12704"/>
    </source>
</evidence>
<evidence type="ECO:0000313" key="8">
    <source>
        <dbReference type="EMBL" id="NSL85784.1"/>
    </source>
</evidence>
<dbReference type="PANTHER" id="PTHR30572">
    <property type="entry name" value="MEMBRANE COMPONENT OF TRANSPORTER-RELATED"/>
    <property type="match status" value="1"/>
</dbReference>
<feature type="domain" description="ABC3 transporter permease C-terminal" evidence="6">
    <location>
        <begin position="669"/>
        <end position="776"/>
    </location>
</feature>
<dbReference type="Pfam" id="PF12704">
    <property type="entry name" value="MacB_PCD"/>
    <property type="match status" value="2"/>
</dbReference>
<dbReference type="EMBL" id="RIAR02000001">
    <property type="protein sequence ID" value="NSL85784.1"/>
    <property type="molecule type" value="Genomic_DNA"/>
</dbReference>
<evidence type="ECO:0000256" key="2">
    <source>
        <dbReference type="ARBA" id="ARBA00022475"/>
    </source>
</evidence>
<evidence type="ECO:0000313" key="9">
    <source>
        <dbReference type="Proteomes" id="UP000281028"/>
    </source>
</evidence>
<sequence length="788" mass="87402">MMKNYFLIAWRNLLRNKAFSLVNISGLALGMACSLLIILWVQEERGVDNFHVNGSSLFQVYERRISGGKTDGTYQTQGPLAAELKRNYPEIKAAASLEINNRYTFEAGKQISRMDGAYAGADFFSMFSYPLLEGTAATALQAPGAVAVSRHMAEVFFGSAAAAIGKTIRFEDRENLQVTAVFENIPDNASRQFDFLRNWDDYTKANAWVSTWGSSNPDTYIQLAPGADAQKLEASIKNFIARYYTFPPGEQIELALQPYGERYLHGRFSDGNISGGRIEYVRLFSFLALFILVIACINFMNLATARSANRAKEVGVRKVLGAMRSSLAGQFAGEALLITCISAFIAIVIVLLLLPAFGNMTGRHIALPVTKPVFWYWFSGLLLFTGLLAGSYPALFLSSLLPVKVLKTNQVINKGAAAFRKGLVVFQFSVAVVLMIGMMAVYRQMDYIRNKHLGYDREHLLYIPAEGELLKNYELFRQEAEKIPGVTAISRMRQSPTVLDHHKGGISWTGKDPLQEASFADAAVDFDFVKTMKLQLKEGRDFSRAFATDSANFLINEMAAARMGYAHPIGQQMAWGDNRGEIIGVLKDFHFNSMHEAIEPLFIRLDNAPRWGTILVRTAAGKEREVLAALEKTTKALNPRFPFTYQFSDQEFTRLYRSEEVIGQLTAWFAFLAVFISCLGLFGLAAFTVEQRTKEIGIRKVLGASIGGIVVLLSGDFLKLVLLAVMIGAPVAWAGMQQWLSAYAYRTDLPWWLFISAGVLATGIAMMTVALHSIRAGMTDPVKTLKSA</sequence>
<proteinExistence type="predicted"/>
<dbReference type="PANTHER" id="PTHR30572:SF18">
    <property type="entry name" value="ABC-TYPE MACROLIDE FAMILY EXPORT SYSTEM PERMEASE COMPONENT 2"/>
    <property type="match status" value="1"/>
</dbReference>
<feature type="domain" description="ABC3 transporter permease C-terminal" evidence="6">
    <location>
        <begin position="286"/>
        <end position="399"/>
    </location>
</feature>
<feature type="domain" description="MacB-like periplasmic core" evidence="7">
    <location>
        <begin position="430"/>
        <end position="625"/>
    </location>
</feature>
<keyword evidence="9" id="KW-1185">Reference proteome</keyword>
<evidence type="ECO:0000259" key="6">
    <source>
        <dbReference type="Pfam" id="PF02687"/>
    </source>
</evidence>
<dbReference type="PROSITE" id="PS51257">
    <property type="entry name" value="PROKAR_LIPOPROTEIN"/>
    <property type="match status" value="1"/>
</dbReference>
<dbReference type="InterPro" id="IPR050250">
    <property type="entry name" value="Macrolide_Exporter_MacB"/>
</dbReference>
<name>A0A433WGE0_9BACT</name>
<gene>
    <name evidence="8" type="ORF">ECE50_003005</name>
</gene>
<keyword evidence="3" id="KW-0812">Transmembrane</keyword>
<dbReference type="Pfam" id="PF02687">
    <property type="entry name" value="FtsX"/>
    <property type="match status" value="2"/>
</dbReference>
<protein>
    <submittedName>
        <fullName evidence="8">FtsX-like permease family protein</fullName>
    </submittedName>
</protein>
<dbReference type="GO" id="GO:0005886">
    <property type="term" value="C:plasma membrane"/>
    <property type="evidence" value="ECO:0007669"/>
    <property type="project" value="UniProtKB-SubCell"/>
</dbReference>
<reference evidence="8" key="1">
    <citation type="submission" date="2020-05" db="EMBL/GenBank/DDBJ databases">
        <title>Chitinophaga laudate sp. nov., isolated from a tropical peat swamp.</title>
        <authorList>
            <person name="Goh C.B.S."/>
            <person name="Lee M.S."/>
            <person name="Parimannan S."/>
            <person name="Pasbakhsh P."/>
            <person name="Yule C.M."/>
            <person name="Rajandas H."/>
            <person name="Loke S."/>
            <person name="Croft L."/>
            <person name="Tan J.B.L."/>
        </authorList>
    </citation>
    <scope>NUCLEOTIDE SEQUENCE</scope>
    <source>
        <strain evidence="8">Mgbs1</strain>
    </source>
</reference>
<comment type="caution">
    <text evidence="8">The sequence shown here is derived from an EMBL/GenBank/DDBJ whole genome shotgun (WGS) entry which is preliminary data.</text>
</comment>
<evidence type="ECO:0000256" key="1">
    <source>
        <dbReference type="ARBA" id="ARBA00004651"/>
    </source>
</evidence>
<evidence type="ECO:0000256" key="5">
    <source>
        <dbReference type="ARBA" id="ARBA00023136"/>
    </source>
</evidence>
<dbReference type="InterPro" id="IPR025857">
    <property type="entry name" value="MacB_PCD"/>
</dbReference>
<evidence type="ECO:0000256" key="3">
    <source>
        <dbReference type="ARBA" id="ARBA00022692"/>
    </source>
</evidence>
<keyword evidence="5" id="KW-0472">Membrane</keyword>
<dbReference type="AlphaFoldDB" id="A0A433WGE0"/>
<dbReference type="InterPro" id="IPR003838">
    <property type="entry name" value="ABC3_permease_C"/>
</dbReference>
<keyword evidence="2" id="KW-1003">Cell membrane</keyword>
<dbReference type="GO" id="GO:0022857">
    <property type="term" value="F:transmembrane transporter activity"/>
    <property type="evidence" value="ECO:0007669"/>
    <property type="project" value="TreeGrafter"/>
</dbReference>
<dbReference type="Proteomes" id="UP000281028">
    <property type="component" value="Unassembled WGS sequence"/>
</dbReference>
<dbReference type="OrthoDB" id="5933722at2"/>
<comment type="subcellular location">
    <subcellularLocation>
        <location evidence="1">Cell membrane</location>
        <topology evidence="1">Multi-pass membrane protein</topology>
    </subcellularLocation>
</comment>
<accession>A0A433WGE0</accession>